<dbReference type="Proteomes" id="UP000184088">
    <property type="component" value="Unassembled WGS sequence"/>
</dbReference>
<reference evidence="1 2" key="1">
    <citation type="submission" date="2016-11" db="EMBL/GenBank/DDBJ databases">
        <authorList>
            <person name="Jaros S."/>
            <person name="Januszkiewicz K."/>
            <person name="Wedrychowicz H."/>
        </authorList>
    </citation>
    <scope>NUCLEOTIDE SEQUENCE [LARGE SCALE GENOMIC DNA]</scope>
    <source>
        <strain evidence="1 2">DSM 17918</strain>
    </source>
</reference>
<gene>
    <name evidence="1" type="ORF">SAMN02746089_00299</name>
</gene>
<proteinExistence type="predicted"/>
<name>A0A1M4TTV0_9THEO</name>
<dbReference type="Pfam" id="PF07875">
    <property type="entry name" value="Coat_F"/>
    <property type="match status" value="1"/>
</dbReference>
<sequence>MLSDKDIITDCVASQKWIESSYNYAASECADVNLKQDIMSILNDEHENQMIFWNTMNRKGWYKPYMVNPNDLRTAQAQFANVQSQIMGAGYQQPPQYAQPTGYTTVAQYGGQQSGTYGMPMTGSMPGASVEQVMRSNIQQTVNRLANISADTGAQGGPMAGYWTEMEGEYATGYKAGTTASQSNATYQGRSPMESSYQRAIQSGQALGAGQPGYMTSGKGSSYAQFSGNQPQQASAYQAQGGTAGQTGATGFTTNIERQMQNNIQNIVRNSI</sequence>
<keyword evidence="2" id="KW-1185">Reference proteome</keyword>
<accession>A0A1M4TTV0</accession>
<evidence type="ECO:0000313" key="2">
    <source>
        <dbReference type="Proteomes" id="UP000184088"/>
    </source>
</evidence>
<dbReference type="EMBL" id="FQVH01000002">
    <property type="protein sequence ID" value="SHE47858.1"/>
    <property type="molecule type" value="Genomic_DNA"/>
</dbReference>
<dbReference type="InterPro" id="IPR012851">
    <property type="entry name" value="Spore_coat_CotF-like"/>
</dbReference>
<organism evidence="1 2">
    <name type="scientific">Caldanaerobius fijiensis DSM 17918</name>
    <dbReference type="NCBI Taxonomy" id="1121256"/>
    <lineage>
        <taxon>Bacteria</taxon>
        <taxon>Bacillati</taxon>
        <taxon>Bacillota</taxon>
        <taxon>Clostridia</taxon>
        <taxon>Thermoanaerobacterales</taxon>
        <taxon>Thermoanaerobacteraceae</taxon>
        <taxon>Caldanaerobius</taxon>
    </lineage>
</organism>
<dbReference type="STRING" id="1121256.SAMN02746089_00299"/>
<evidence type="ECO:0000313" key="1">
    <source>
        <dbReference type="EMBL" id="SHE47858.1"/>
    </source>
</evidence>
<protein>
    <submittedName>
        <fullName evidence="1">Coat F domain-containing protein</fullName>
    </submittedName>
</protein>
<dbReference type="AlphaFoldDB" id="A0A1M4TTV0"/>
<dbReference type="RefSeq" id="WP_073341326.1">
    <property type="nucleotide sequence ID" value="NZ_FQVH01000002.1"/>
</dbReference>
<dbReference type="OrthoDB" id="1685263at2"/>